<reference evidence="4" key="2">
    <citation type="submission" date="2023-05" db="EMBL/GenBank/DDBJ databases">
        <authorList>
            <consortium name="Lawrence Berkeley National Laboratory"/>
            <person name="Steindorff A."/>
            <person name="Hensen N."/>
            <person name="Bonometti L."/>
            <person name="Westerberg I."/>
            <person name="Brannstrom I.O."/>
            <person name="Guillou S."/>
            <person name="Cros-Aarteil S."/>
            <person name="Calhoun S."/>
            <person name="Haridas S."/>
            <person name="Kuo A."/>
            <person name="Mondo S."/>
            <person name="Pangilinan J."/>
            <person name="Riley R."/>
            <person name="Labutti K."/>
            <person name="Andreopoulos B."/>
            <person name="Lipzen A."/>
            <person name="Chen C."/>
            <person name="Yanf M."/>
            <person name="Daum C."/>
            <person name="Ng V."/>
            <person name="Clum A."/>
            <person name="Ohm R."/>
            <person name="Martin F."/>
            <person name="Silar P."/>
            <person name="Natvig D."/>
            <person name="Lalanne C."/>
            <person name="Gautier V."/>
            <person name="Ament-Velasquez S.L."/>
            <person name="Kruys A."/>
            <person name="Hutchinson M.I."/>
            <person name="Powell A.J."/>
            <person name="Barry K."/>
            <person name="Miller A.N."/>
            <person name="Grigoriev I.V."/>
            <person name="Debuchy R."/>
            <person name="Gladieux P."/>
            <person name="Thoren M.H."/>
            <person name="Johannesson H."/>
        </authorList>
    </citation>
    <scope>NUCLEOTIDE SEQUENCE</scope>
    <source>
        <strain evidence="4">CBS 508.74</strain>
    </source>
</reference>
<feature type="domain" description="GPI inositol-deacylase winged helix" evidence="2">
    <location>
        <begin position="380"/>
        <end position="414"/>
    </location>
</feature>
<dbReference type="Gene3D" id="3.40.50.300">
    <property type="entry name" value="P-loop containing nucleotide triphosphate hydrolases"/>
    <property type="match status" value="1"/>
</dbReference>
<dbReference type="PANTHER" id="PTHR10039">
    <property type="entry name" value="AMELOGENIN"/>
    <property type="match status" value="1"/>
</dbReference>
<dbReference type="InterPro" id="IPR027417">
    <property type="entry name" value="P-loop_NTPase"/>
</dbReference>
<accession>A0AAN6YS69</accession>
<evidence type="ECO:0008006" key="6">
    <source>
        <dbReference type="Google" id="ProtNLM"/>
    </source>
</evidence>
<keyword evidence="5" id="KW-1185">Reference proteome</keyword>
<dbReference type="AlphaFoldDB" id="A0AAN6YS69"/>
<evidence type="ECO:0000259" key="2">
    <source>
        <dbReference type="Pfam" id="PF22939"/>
    </source>
</evidence>
<dbReference type="EMBL" id="MU853345">
    <property type="protein sequence ID" value="KAK4111759.1"/>
    <property type="molecule type" value="Genomic_DNA"/>
</dbReference>
<comment type="caution">
    <text evidence="4">The sequence shown here is derived from an EMBL/GenBank/DDBJ whole genome shotgun (WGS) entry which is preliminary data.</text>
</comment>
<dbReference type="RefSeq" id="XP_064669329.1">
    <property type="nucleotide sequence ID" value="XM_064818353.1"/>
</dbReference>
<sequence>MPSVGDILRSLPKFGPLASGTDTMAMISACQVELQNLCEELEKREQDHRLGWERLKGAFQASKTRDAVVDLRRRCQDLNQLLSIDTAALAAATLQEVREGRKQQQQIHHAQYHALNHIRNNVDDENARRERDRILNWCSRVDHASQQSDFSSKRQPGTGKWLLDTDHFKTWVATKGQMLFCPGIPGAGKTMLTSIVIDHLTTQFHGDPNVGIAYVYCDYRQQDDQKADDLVSDLLKQLVQGLPSIPQEVRPFYEKHDKHRTRPSIHDLSTLLQSVAAMHLRVFIIIDALDECQTLDGCHHNFLTKLFDLHTNNLANIFVTSRRIPDIVKRFSGVPSLQIFAKTEEIQQYLQGHMGELGFSVLALAYDQAMERINGQMPGLRQLAIQVLSWIVCAKRPLTTTEVQHAIAVEIGEEELDMDNITATNEVHTASTTFWKSPGRPNRTTRSYLIDS</sequence>
<dbReference type="SUPFAM" id="SSF52540">
    <property type="entry name" value="P-loop containing nucleoside triphosphate hydrolases"/>
    <property type="match status" value="1"/>
</dbReference>
<protein>
    <recommendedName>
        <fullName evidence="6">NACHT domain-containing protein</fullName>
    </recommendedName>
</protein>
<gene>
    <name evidence="4" type="ORF">N656DRAFT_807999</name>
</gene>
<dbReference type="PANTHER" id="PTHR10039:SF15">
    <property type="entry name" value="NACHT DOMAIN-CONTAINING PROTEIN"/>
    <property type="match status" value="1"/>
</dbReference>
<dbReference type="Pfam" id="PF22939">
    <property type="entry name" value="WHD_GPIID"/>
    <property type="match status" value="1"/>
</dbReference>
<evidence type="ECO:0000313" key="5">
    <source>
        <dbReference type="Proteomes" id="UP001302812"/>
    </source>
</evidence>
<dbReference type="Proteomes" id="UP001302812">
    <property type="component" value="Unassembled WGS sequence"/>
</dbReference>
<evidence type="ECO:0000256" key="1">
    <source>
        <dbReference type="ARBA" id="ARBA00022737"/>
    </source>
</evidence>
<dbReference type="InterPro" id="IPR056884">
    <property type="entry name" value="NPHP3-like_N"/>
</dbReference>
<evidence type="ECO:0000259" key="3">
    <source>
        <dbReference type="Pfam" id="PF24883"/>
    </source>
</evidence>
<keyword evidence="1" id="KW-0677">Repeat</keyword>
<dbReference type="InterPro" id="IPR054471">
    <property type="entry name" value="GPIID_WHD"/>
</dbReference>
<reference evidence="4" key="1">
    <citation type="journal article" date="2023" name="Mol. Phylogenet. Evol.">
        <title>Genome-scale phylogeny and comparative genomics of the fungal order Sordariales.</title>
        <authorList>
            <person name="Hensen N."/>
            <person name="Bonometti L."/>
            <person name="Westerberg I."/>
            <person name="Brannstrom I.O."/>
            <person name="Guillou S."/>
            <person name="Cros-Aarteil S."/>
            <person name="Calhoun S."/>
            <person name="Haridas S."/>
            <person name="Kuo A."/>
            <person name="Mondo S."/>
            <person name="Pangilinan J."/>
            <person name="Riley R."/>
            <person name="LaButti K."/>
            <person name="Andreopoulos B."/>
            <person name="Lipzen A."/>
            <person name="Chen C."/>
            <person name="Yan M."/>
            <person name="Daum C."/>
            <person name="Ng V."/>
            <person name="Clum A."/>
            <person name="Steindorff A."/>
            <person name="Ohm R.A."/>
            <person name="Martin F."/>
            <person name="Silar P."/>
            <person name="Natvig D.O."/>
            <person name="Lalanne C."/>
            <person name="Gautier V."/>
            <person name="Ament-Velasquez S.L."/>
            <person name="Kruys A."/>
            <person name="Hutchinson M.I."/>
            <person name="Powell A.J."/>
            <person name="Barry K."/>
            <person name="Miller A.N."/>
            <person name="Grigoriev I.V."/>
            <person name="Debuchy R."/>
            <person name="Gladieux P."/>
            <person name="Hiltunen Thoren M."/>
            <person name="Johannesson H."/>
        </authorList>
    </citation>
    <scope>NUCLEOTIDE SEQUENCE</scope>
    <source>
        <strain evidence="4">CBS 508.74</strain>
    </source>
</reference>
<dbReference type="GeneID" id="89942479"/>
<dbReference type="Pfam" id="PF24883">
    <property type="entry name" value="NPHP3_N"/>
    <property type="match status" value="1"/>
</dbReference>
<name>A0AAN6YS69_9PEZI</name>
<organism evidence="4 5">
    <name type="scientific">Canariomyces notabilis</name>
    <dbReference type="NCBI Taxonomy" id="2074819"/>
    <lineage>
        <taxon>Eukaryota</taxon>
        <taxon>Fungi</taxon>
        <taxon>Dikarya</taxon>
        <taxon>Ascomycota</taxon>
        <taxon>Pezizomycotina</taxon>
        <taxon>Sordariomycetes</taxon>
        <taxon>Sordariomycetidae</taxon>
        <taxon>Sordariales</taxon>
        <taxon>Chaetomiaceae</taxon>
        <taxon>Canariomyces</taxon>
    </lineage>
</organism>
<evidence type="ECO:0000313" key="4">
    <source>
        <dbReference type="EMBL" id="KAK4111759.1"/>
    </source>
</evidence>
<proteinExistence type="predicted"/>
<feature type="domain" description="Nephrocystin 3-like N-terminal" evidence="3">
    <location>
        <begin position="157"/>
        <end position="322"/>
    </location>
</feature>